<evidence type="ECO:0000256" key="1">
    <source>
        <dbReference type="SAM" id="Phobius"/>
    </source>
</evidence>
<feature type="transmembrane region" description="Helical" evidence="1">
    <location>
        <begin position="42"/>
        <end position="65"/>
    </location>
</feature>
<keyword evidence="1" id="KW-0472">Membrane</keyword>
<accession>A0A8D8RYG6</accession>
<evidence type="ECO:0000313" key="2">
    <source>
        <dbReference type="EMBL" id="CAG6659680.1"/>
    </source>
</evidence>
<name>A0A8D8RYG6_9HEMI</name>
<keyword evidence="1" id="KW-0812">Transmembrane</keyword>
<organism evidence="2">
    <name type="scientific">Cacopsylla melanoneura</name>
    <dbReference type="NCBI Taxonomy" id="428564"/>
    <lineage>
        <taxon>Eukaryota</taxon>
        <taxon>Metazoa</taxon>
        <taxon>Ecdysozoa</taxon>
        <taxon>Arthropoda</taxon>
        <taxon>Hexapoda</taxon>
        <taxon>Insecta</taxon>
        <taxon>Pterygota</taxon>
        <taxon>Neoptera</taxon>
        <taxon>Paraneoptera</taxon>
        <taxon>Hemiptera</taxon>
        <taxon>Sternorrhyncha</taxon>
        <taxon>Psylloidea</taxon>
        <taxon>Psyllidae</taxon>
        <taxon>Psyllinae</taxon>
        <taxon>Cacopsylla</taxon>
    </lineage>
</organism>
<reference evidence="2" key="1">
    <citation type="submission" date="2021-05" db="EMBL/GenBank/DDBJ databases">
        <authorList>
            <person name="Alioto T."/>
            <person name="Alioto T."/>
            <person name="Gomez Garrido J."/>
        </authorList>
    </citation>
    <scope>NUCLEOTIDE SEQUENCE</scope>
</reference>
<proteinExistence type="predicted"/>
<sequence>MKREGKSLLLSPSSFFILPSPSFIFPSSPFIFPSYPLLSLHFPLLSLHFLLLSLHFSLLLPLFPVTHSQQNQMRQKNKLKTFLGRRKKNPSVLKKPCRTILPLLHKAP</sequence>
<keyword evidence="1" id="KW-1133">Transmembrane helix</keyword>
<dbReference type="AlphaFoldDB" id="A0A8D8RYG6"/>
<dbReference type="EMBL" id="HBUF01194928">
    <property type="protein sequence ID" value="CAG6659680.1"/>
    <property type="molecule type" value="Transcribed_RNA"/>
</dbReference>
<protein>
    <submittedName>
        <fullName evidence="2">Uncharacterized protein</fullName>
    </submittedName>
</protein>